<feature type="compositionally biased region" description="Basic and acidic residues" evidence="1">
    <location>
        <begin position="77"/>
        <end position="99"/>
    </location>
</feature>
<proteinExistence type="predicted"/>
<name>A0AAV6GSA3_9TELE</name>
<feature type="region of interest" description="Disordered" evidence="1">
    <location>
        <begin position="71"/>
        <end position="99"/>
    </location>
</feature>
<dbReference type="EMBL" id="JADWDJ010000007">
    <property type="protein sequence ID" value="KAG5277735.1"/>
    <property type="molecule type" value="Genomic_DNA"/>
</dbReference>
<sequence length="99" mass="10942">MQCWWSGEVFTDVHPRNLVLLALSTTAPSMGQEEGLNMAPILSSEMDQFPTDPMSQAHLWKVSVVLQDCCRPLGGQGKDEENNRDKEQPGAGKDKADIK</sequence>
<accession>A0AAV6GSA3</accession>
<comment type="caution">
    <text evidence="2">The sequence shown here is derived from an EMBL/GenBank/DDBJ whole genome shotgun (WGS) entry which is preliminary data.</text>
</comment>
<gene>
    <name evidence="2" type="ORF">AALO_G00090820</name>
</gene>
<reference evidence="2" key="1">
    <citation type="submission" date="2020-10" db="EMBL/GenBank/DDBJ databases">
        <title>Chromosome-scale genome assembly of the Allis shad, Alosa alosa.</title>
        <authorList>
            <person name="Margot Z."/>
            <person name="Christophe K."/>
            <person name="Cabau C."/>
            <person name="Louis A."/>
            <person name="Berthelot C."/>
            <person name="Parey E."/>
            <person name="Roest Crollius H."/>
            <person name="Montfort J."/>
            <person name="Robinson-Rechavi M."/>
            <person name="Bucao C."/>
            <person name="Bouchez O."/>
            <person name="Gislard M."/>
            <person name="Lluch J."/>
            <person name="Milhes M."/>
            <person name="Lampietro C."/>
            <person name="Lopez Roques C."/>
            <person name="Donnadieu C."/>
            <person name="Braasch I."/>
            <person name="Desvignes T."/>
            <person name="Postlethwait J."/>
            <person name="Bobe J."/>
            <person name="Guiguen Y."/>
        </authorList>
    </citation>
    <scope>NUCLEOTIDE SEQUENCE</scope>
    <source>
        <strain evidence="2">M-15738</strain>
        <tissue evidence="2">Blood</tissue>
    </source>
</reference>
<evidence type="ECO:0000313" key="3">
    <source>
        <dbReference type="Proteomes" id="UP000823561"/>
    </source>
</evidence>
<protein>
    <submittedName>
        <fullName evidence="2">Uncharacterized protein</fullName>
    </submittedName>
</protein>
<evidence type="ECO:0000313" key="2">
    <source>
        <dbReference type="EMBL" id="KAG5277735.1"/>
    </source>
</evidence>
<keyword evidence="3" id="KW-1185">Reference proteome</keyword>
<dbReference type="Proteomes" id="UP000823561">
    <property type="component" value="Chromosome 7"/>
</dbReference>
<organism evidence="2 3">
    <name type="scientific">Alosa alosa</name>
    <name type="common">allis shad</name>
    <dbReference type="NCBI Taxonomy" id="278164"/>
    <lineage>
        <taxon>Eukaryota</taxon>
        <taxon>Metazoa</taxon>
        <taxon>Chordata</taxon>
        <taxon>Craniata</taxon>
        <taxon>Vertebrata</taxon>
        <taxon>Euteleostomi</taxon>
        <taxon>Actinopterygii</taxon>
        <taxon>Neopterygii</taxon>
        <taxon>Teleostei</taxon>
        <taxon>Clupei</taxon>
        <taxon>Clupeiformes</taxon>
        <taxon>Clupeoidei</taxon>
        <taxon>Clupeidae</taxon>
        <taxon>Alosa</taxon>
    </lineage>
</organism>
<evidence type="ECO:0000256" key="1">
    <source>
        <dbReference type="SAM" id="MobiDB-lite"/>
    </source>
</evidence>
<dbReference type="AlphaFoldDB" id="A0AAV6GSA3"/>